<gene>
    <name evidence="6" type="ORF">N4264_15855</name>
</gene>
<dbReference type="InterPro" id="IPR025110">
    <property type="entry name" value="AMP-bd_C"/>
</dbReference>
<dbReference type="SMART" id="SM00823">
    <property type="entry name" value="PKS_PP"/>
    <property type="match status" value="2"/>
</dbReference>
<keyword evidence="7" id="KW-1185">Reference proteome</keyword>
<evidence type="ECO:0000313" key="7">
    <source>
        <dbReference type="Proteomes" id="UP001064632"/>
    </source>
</evidence>
<name>A0ABY6BE89_9GAMM</name>
<dbReference type="Proteomes" id="UP001064632">
    <property type="component" value="Chromosome"/>
</dbReference>
<evidence type="ECO:0000256" key="3">
    <source>
        <dbReference type="ARBA" id="ARBA00022553"/>
    </source>
</evidence>
<dbReference type="InterPro" id="IPR020806">
    <property type="entry name" value="PKS_PP-bd"/>
</dbReference>
<dbReference type="InterPro" id="IPR036736">
    <property type="entry name" value="ACP-like_sf"/>
</dbReference>
<proteinExistence type="predicted"/>
<dbReference type="SUPFAM" id="SSF47336">
    <property type="entry name" value="ACP-like"/>
    <property type="match status" value="2"/>
</dbReference>
<dbReference type="Gene3D" id="3.30.559.30">
    <property type="entry name" value="Nonribosomal peptide synthetase, condensation domain"/>
    <property type="match status" value="2"/>
</dbReference>
<keyword evidence="4" id="KW-0677">Repeat</keyword>
<dbReference type="Pfam" id="PF00501">
    <property type="entry name" value="AMP-binding"/>
    <property type="match status" value="1"/>
</dbReference>
<dbReference type="PANTHER" id="PTHR45527:SF1">
    <property type="entry name" value="FATTY ACID SYNTHASE"/>
    <property type="match status" value="1"/>
</dbReference>
<dbReference type="InterPro" id="IPR010060">
    <property type="entry name" value="NRPS_synth"/>
</dbReference>
<dbReference type="Gene3D" id="1.10.1200.10">
    <property type="entry name" value="ACP-like"/>
    <property type="match status" value="2"/>
</dbReference>
<dbReference type="InterPro" id="IPR006162">
    <property type="entry name" value="Ppantetheine_attach_site"/>
</dbReference>
<dbReference type="PROSITE" id="PS00455">
    <property type="entry name" value="AMP_BINDING"/>
    <property type="match status" value="1"/>
</dbReference>
<evidence type="ECO:0000256" key="2">
    <source>
        <dbReference type="ARBA" id="ARBA00022450"/>
    </source>
</evidence>
<dbReference type="NCBIfam" id="TIGR01733">
    <property type="entry name" value="AA-adenyl-dom"/>
    <property type="match status" value="1"/>
</dbReference>
<dbReference type="PROSITE" id="PS00012">
    <property type="entry name" value="PHOSPHOPANTETHEINE"/>
    <property type="match status" value="2"/>
</dbReference>
<evidence type="ECO:0000313" key="6">
    <source>
        <dbReference type="EMBL" id="UXI66222.1"/>
    </source>
</evidence>
<organism evidence="6 7">
    <name type="scientific">Tahibacter amnicola</name>
    <dbReference type="NCBI Taxonomy" id="2976241"/>
    <lineage>
        <taxon>Bacteria</taxon>
        <taxon>Pseudomonadati</taxon>
        <taxon>Pseudomonadota</taxon>
        <taxon>Gammaproteobacteria</taxon>
        <taxon>Lysobacterales</taxon>
        <taxon>Rhodanobacteraceae</taxon>
        <taxon>Tahibacter</taxon>
    </lineage>
</organism>
<keyword evidence="2" id="KW-0596">Phosphopantetheine</keyword>
<sequence length="1324" mass="142625">MTLNTLVQFAWALVLKAYCGDSDVTFGAVVSGRPQEVENVDRMVGLFINTIPVRVKIEDGLPGAQLNALQKTFHDNNRHAFLAYSEIKRTAGISADAPLFESVIDFKNYPINEHAVAGGTEDLVVETPDGYGTNAFDISLIVGVYETILFNCSYRSDLYEAAYLAQMLAYLSRVLVTLAQGSTVEAIGPTVSVPPQAASGETGAVLLMHQRFERVVATAPQRTALSCESQTLTFAELDAQANRIARLLIAQGVSAGEPVGLMLGRGVSFVAGVLGVLKSGAAYVPIDPAYPDERKRHMISDSGLAQLLCDAGSQLPSLPAVQQHCLDVPQTLAGHAADPLPERPLAPSSLAYVIYTSGSTGKPKGVMVEHRNLCHLADGMRALGIDGSGCWAAVASFSFDASLQGLCHLMEGGHLVVLTDEEKVDAVQLRQRIAQHGVDIVDCTPTLLESWLEQGAGDVLPSLVIGGEGITETLWRRIAARNRPGVRHFNAYGPTECTVNATMALIDGERPHIGRCLGDSFGLVLDSAMNPCPVGVAGELYLGGPGVSRGYLGNAELTAQRFVRDTLSGRNGLLYRTGDQVRQLPDGSFEYLGRLDEQVKINGYRIELDEIVAALDSHPAVESALVVAARADSGRTQLVACVRHSESADARPLAGELDGWLRQRLPAYMQPRRYVLTARWPMTANGKIDRDHLLSMPVQNVNSPSDSGASTPVQDVLSELFGSVLGRERVGVDDNFYELGGDSILAIRLVAKAARQGLRFSIRQLTTHPTVRELAPLCESSARSDGFAETPLHGLLRELFASVLGRESVGLDDNFYELGGDSILAIRLVAKAARRDVTFSIRQLTTHPTVRALAEVCRAKALADAGKPVVGLQPLLPIHHEVIVEQRHAGEAVFDHFNGGSLFGVPAGFEESHLAAVYTALLHRHDALRLAFDIAGQAPSARYLPADAAVFTRARSVEEVAAGEADIPAAIKAICVKHQSSLRLAEGGLFKLVLIRAPDGDRLLMLAHHAVVDVVSWHVLVADLGEAVGQCLRGEAVHLAAKTSSSYQSWAGYLVDSARAGTFSGERDYWKAQLRTDRLAPVVLAEDVPASMGHRRHQPVVLEADATKALLENARTHLRADINAVLLAALYRGLARWRSSAGFRFLLESHGRHSEEAGLDLSQTVGWFTQAYPFLLDFEPGAVEDDVAHVSSKLAAVPRQGLGYGVLRFLERDPALMPPDGAAVFQVLFNYLGQFNAMVGDAGVLTFRQEDIGASVDPRLPATTPMGFQGGVYGGKLAMNVEYDARHFGAEEVLRLATHIRAELMAIVEASREREAALVESENH</sequence>
<feature type="domain" description="Carrier" evidence="5">
    <location>
        <begin position="708"/>
        <end position="782"/>
    </location>
</feature>
<dbReference type="Gene3D" id="3.30.300.30">
    <property type="match status" value="1"/>
</dbReference>
<dbReference type="Gene3D" id="3.40.50.980">
    <property type="match status" value="2"/>
</dbReference>
<accession>A0ABY6BE89</accession>
<evidence type="ECO:0000256" key="1">
    <source>
        <dbReference type="ARBA" id="ARBA00001957"/>
    </source>
</evidence>
<dbReference type="InterPro" id="IPR010071">
    <property type="entry name" value="AA_adenyl_dom"/>
</dbReference>
<dbReference type="Gene3D" id="2.30.38.10">
    <property type="entry name" value="Luciferase, Domain 3"/>
    <property type="match status" value="1"/>
</dbReference>
<protein>
    <submittedName>
        <fullName evidence="6">Amino acid adenylation domain-containing protein</fullName>
    </submittedName>
</protein>
<dbReference type="NCBIfam" id="TIGR01720">
    <property type="entry name" value="NRPS-para261"/>
    <property type="match status" value="1"/>
</dbReference>
<dbReference type="SUPFAM" id="SSF52777">
    <property type="entry name" value="CoA-dependent acyltransferases"/>
    <property type="match status" value="3"/>
</dbReference>
<comment type="cofactor">
    <cofactor evidence="1">
        <name>pantetheine 4'-phosphate</name>
        <dbReference type="ChEBI" id="CHEBI:47942"/>
    </cofactor>
</comment>
<dbReference type="EMBL" id="CP104694">
    <property type="protein sequence ID" value="UXI66222.1"/>
    <property type="molecule type" value="Genomic_DNA"/>
</dbReference>
<evidence type="ECO:0000256" key="4">
    <source>
        <dbReference type="ARBA" id="ARBA00022737"/>
    </source>
</evidence>
<dbReference type="Gene3D" id="3.30.559.10">
    <property type="entry name" value="Chloramphenicol acetyltransferase-like domain"/>
    <property type="match status" value="2"/>
</dbReference>
<dbReference type="InterPro" id="IPR023213">
    <property type="entry name" value="CAT-like_dom_sf"/>
</dbReference>
<dbReference type="InterPro" id="IPR000873">
    <property type="entry name" value="AMP-dep_synth/lig_dom"/>
</dbReference>
<dbReference type="PANTHER" id="PTHR45527">
    <property type="entry name" value="NONRIBOSOMAL PEPTIDE SYNTHETASE"/>
    <property type="match status" value="1"/>
</dbReference>
<dbReference type="InterPro" id="IPR001242">
    <property type="entry name" value="Condensation_dom"/>
</dbReference>
<dbReference type="Pfam" id="PF00550">
    <property type="entry name" value="PP-binding"/>
    <property type="match status" value="2"/>
</dbReference>
<reference evidence="6" key="1">
    <citation type="submission" date="2022-09" db="EMBL/GenBank/DDBJ databases">
        <title>Tahibacter sp. nov., isolated from a fresh water.</title>
        <authorList>
            <person name="Baek J.H."/>
            <person name="Lee J.K."/>
            <person name="Kim J.M."/>
            <person name="Jeon C.O."/>
        </authorList>
    </citation>
    <scope>NUCLEOTIDE SEQUENCE</scope>
    <source>
        <strain evidence="6">W38</strain>
    </source>
</reference>
<dbReference type="SUPFAM" id="SSF56801">
    <property type="entry name" value="Acetyl-CoA synthetase-like"/>
    <property type="match status" value="1"/>
</dbReference>
<dbReference type="CDD" id="cd05930">
    <property type="entry name" value="A_NRPS"/>
    <property type="match status" value="1"/>
</dbReference>
<evidence type="ECO:0000259" key="5">
    <source>
        <dbReference type="PROSITE" id="PS50075"/>
    </source>
</evidence>
<dbReference type="InterPro" id="IPR045851">
    <property type="entry name" value="AMP-bd_C_sf"/>
</dbReference>
<dbReference type="RefSeq" id="WP_261693206.1">
    <property type="nucleotide sequence ID" value="NZ_CP104694.1"/>
</dbReference>
<dbReference type="Pfam" id="PF13193">
    <property type="entry name" value="AMP-binding_C"/>
    <property type="match status" value="1"/>
</dbReference>
<feature type="domain" description="Carrier" evidence="5">
    <location>
        <begin position="787"/>
        <end position="861"/>
    </location>
</feature>
<dbReference type="InterPro" id="IPR020845">
    <property type="entry name" value="AMP-binding_CS"/>
</dbReference>
<dbReference type="Pfam" id="PF00668">
    <property type="entry name" value="Condensation"/>
    <property type="match status" value="2"/>
</dbReference>
<dbReference type="InterPro" id="IPR009081">
    <property type="entry name" value="PP-bd_ACP"/>
</dbReference>
<keyword evidence="3" id="KW-0597">Phosphoprotein</keyword>
<dbReference type="PROSITE" id="PS50075">
    <property type="entry name" value="CARRIER"/>
    <property type="match status" value="2"/>
</dbReference>